<dbReference type="InterPro" id="IPR011994">
    <property type="entry name" value="Cytidylate_kinase_dom"/>
</dbReference>
<dbReference type="RefSeq" id="WP_173076203.1">
    <property type="nucleotide sequence ID" value="NZ_CP041345.1"/>
</dbReference>
<evidence type="ECO:0000256" key="8">
    <source>
        <dbReference type="HAMAP-Rule" id="MF_00238"/>
    </source>
</evidence>
<dbReference type="InterPro" id="IPR003136">
    <property type="entry name" value="Cytidylate_kin"/>
</dbReference>
<evidence type="ECO:0000256" key="1">
    <source>
        <dbReference type="ARBA" id="ARBA00009427"/>
    </source>
</evidence>
<evidence type="ECO:0000256" key="4">
    <source>
        <dbReference type="ARBA" id="ARBA00022777"/>
    </source>
</evidence>
<dbReference type="Pfam" id="PF02224">
    <property type="entry name" value="Cytidylate_kin"/>
    <property type="match status" value="1"/>
</dbReference>
<keyword evidence="8" id="KW-0963">Cytoplasm</keyword>
<evidence type="ECO:0000313" key="11">
    <source>
        <dbReference type="Proteomes" id="UP000500961"/>
    </source>
</evidence>
<dbReference type="EMBL" id="CP041345">
    <property type="protein sequence ID" value="QKG80944.1"/>
    <property type="molecule type" value="Genomic_DNA"/>
</dbReference>
<dbReference type="KEGG" id="ttz:FHG85_11950"/>
<feature type="binding site" evidence="8">
    <location>
        <begin position="11"/>
        <end position="19"/>
    </location>
    <ligand>
        <name>ATP</name>
        <dbReference type="ChEBI" id="CHEBI:30616"/>
    </ligand>
</feature>
<keyword evidence="4 8" id="KW-0418">Kinase</keyword>
<dbReference type="Proteomes" id="UP000500961">
    <property type="component" value="Chromosome"/>
</dbReference>
<proteinExistence type="inferred from homology"/>
<gene>
    <name evidence="8" type="primary">cmk</name>
    <name evidence="10" type="ORF">FHG85_11950</name>
</gene>
<dbReference type="GO" id="GO:0006220">
    <property type="term" value="P:pyrimidine nucleotide metabolic process"/>
    <property type="evidence" value="ECO:0007669"/>
    <property type="project" value="UniProtKB-UniRule"/>
</dbReference>
<organism evidence="10 11">
    <name type="scientific">Tenuifilum thalassicum</name>
    <dbReference type="NCBI Taxonomy" id="2590900"/>
    <lineage>
        <taxon>Bacteria</taxon>
        <taxon>Pseudomonadati</taxon>
        <taxon>Bacteroidota</taxon>
        <taxon>Bacteroidia</taxon>
        <taxon>Bacteroidales</taxon>
        <taxon>Tenuifilaceae</taxon>
        <taxon>Tenuifilum</taxon>
    </lineage>
</organism>
<comment type="catalytic activity">
    <reaction evidence="6 8">
        <text>dCMP + ATP = dCDP + ADP</text>
        <dbReference type="Rhea" id="RHEA:25094"/>
        <dbReference type="ChEBI" id="CHEBI:30616"/>
        <dbReference type="ChEBI" id="CHEBI:57566"/>
        <dbReference type="ChEBI" id="CHEBI:58593"/>
        <dbReference type="ChEBI" id="CHEBI:456216"/>
        <dbReference type="EC" id="2.7.4.25"/>
    </reaction>
</comment>
<keyword evidence="3 8" id="KW-0547">Nucleotide-binding</keyword>
<comment type="similarity">
    <text evidence="1 8">Belongs to the cytidylate kinase family. Type 1 subfamily.</text>
</comment>
<evidence type="ECO:0000256" key="5">
    <source>
        <dbReference type="ARBA" id="ARBA00022840"/>
    </source>
</evidence>
<sequence length="229" mass="25735">MTKKIVIAIDGFSSCGKSTFAKAIAKRLNYLYIDSGAMYRAVTLEFLRSGLIKDGKVDTSRVDEILKNINISFSYDSDRKEYLTTLNGEVVESEIRSPEVANNVSLVAAIPEVRTRLVELQRELGKEKGIVMDGRDIGTVVFPNAELKIFMTADPLVRAQRRLKELQAKGVDISLDEVLSNIQERDYLDQNREVAPLRKADDAVILDNTNMTVDDQMNWVENLVKSVTM</sequence>
<dbReference type="NCBIfam" id="TIGR00017">
    <property type="entry name" value="cmk"/>
    <property type="match status" value="1"/>
</dbReference>
<dbReference type="PANTHER" id="PTHR21299:SF2">
    <property type="entry name" value="CYTIDYLATE KINASE"/>
    <property type="match status" value="1"/>
</dbReference>
<dbReference type="GO" id="GO:0015949">
    <property type="term" value="P:nucleobase-containing small molecule interconversion"/>
    <property type="evidence" value="ECO:0007669"/>
    <property type="project" value="TreeGrafter"/>
</dbReference>
<dbReference type="EC" id="2.7.4.25" evidence="8"/>
<evidence type="ECO:0000256" key="3">
    <source>
        <dbReference type="ARBA" id="ARBA00022741"/>
    </source>
</evidence>
<evidence type="ECO:0000313" key="10">
    <source>
        <dbReference type="EMBL" id="QKG80944.1"/>
    </source>
</evidence>
<evidence type="ECO:0000256" key="6">
    <source>
        <dbReference type="ARBA" id="ARBA00047615"/>
    </source>
</evidence>
<feature type="domain" description="Cytidylate kinase" evidence="9">
    <location>
        <begin position="7"/>
        <end position="224"/>
    </location>
</feature>
<evidence type="ECO:0000259" key="9">
    <source>
        <dbReference type="Pfam" id="PF02224"/>
    </source>
</evidence>
<dbReference type="SUPFAM" id="SSF52540">
    <property type="entry name" value="P-loop containing nucleoside triphosphate hydrolases"/>
    <property type="match status" value="1"/>
</dbReference>
<protein>
    <recommendedName>
        <fullName evidence="8">Cytidylate kinase</fullName>
        <shortName evidence="8">CK</shortName>
        <ecNumber evidence="8">2.7.4.25</ecNumber>
    </recommendedName>
    <alternativeName>
        <fullName evidence="8">Cytidine monophosphate kinase</fullName>
        <shortName evidence="8">CMP kinase</shortName>
    </alternativeName>
</protein>
<dbReference type="InterPro" id="IPR027417">
    <property type="entry name" value="P-loop_NTPase"/>
</dbReference>
<name>A0A7D4C1U2_9BACT</name>
<comment type="catalytic activity">
    <reaction evidence="7 8">
        <text>CMP + ATP = CDP + ADP</text>
        <dbReference type="Rhea" id="RHEA:11600"/>
        <dbReference type="ChEBI" id="CHEBI:30616"/>
        <dbReference type="ChEBI" id="CHEBI:58069"/>
        <dbReference type="ChEBI" id="CHEBI:60377"/>
        <dbReference type="ChEBI" id="CHEBI:456216"/>
        <dbReference type="EC" id="2.7.4.25"/>
    </reaction>
</comment>
<dbReference type="HAMAP" id="MF_00238">
    <property type="entry name" value="Cytidyl_kinase_type1"/>
    <property type="match status" value="1"/>
</dbReference>
<keyword evidence="5 8" id="KW-0067">ATP-binding</keyword>
<keyword evidence="11" id="KW-1185">Reference proteome</keyword>
<dbReference type="AlphaFoldDB" id="A0A7D4C1U2"/>
<dbReference type="PANTHER" id="PTHR21299">
    <property type="entry name" value="CYTIDYLATE KINASE/PANTOATE-BETA-ALANINE LIGASE"/>
    <property type="match status" value="1"/>
</dbReference>
<evidence type="ECO:0000256" key="7">
    <source>
        <dbReference type="ARBA" id="ARBA00048478"/>
    </source>
</evidence>
<keyword evidence="2 8" id="KW-0808">Transferase</keyword>
<dbReference type="Gene3D" id="3.40.50.300">
    <property type="entry name" value="P-loop containing nucleotide triphosphate hydrolases"/>
    <property type="match status" value="1"/>
</dbReference>
<dbReference type="GO" id="GO:0036431">
    <property type="term" value="F:dCMP kinase activity"/>
    <property type="evidence" value="ECO:0007669"/>
    <property type="project" value="InterPro"/>
</dbReference>
<dbReference type="GO" id="GO:0005829">
    <property type="term" value="C:cytosol"/>
    <property type="evidence" value="ECO:0007669"/>
    <property type="project" value="TreeGrafter"/>
</dbReference>
<comment type="subcellular location">
    <subcellularLocation>
        <location evidence="8">Cytoplasm</location>
    </subcellularLocation>
</comment>
<dbReference type="CDD" id="cd02020">
    <property type="entry name" value="CMPK"/>
    <property type="match status" value="1"/>
</dbReference>
<accession>A0A7D4C1U2</accession>
<evidence type="ECO:0000256" key="2">
    <source>
        <dbReference type="ARBA" id="ARBA00022679"/>
    </source>
</evidence>
<dbReference type="GO" id="GO:0005524">
    <property type="term" value="F:ATP binding"/>
    <property type="evidence" value="ECO:0007669"/>
    <property type="project" value="UniProtKB-UniRule"/>
</dbReference>
<reference evidence="10 11" key="1">
    <citation type="submission" date="2019-07" db="EMBL/GenBank/DDBJ databases">
        <title>Thalassofilum flectens gen. nov., sp. nov., a novel moderate thermophilic anaerobe from a shallow sea hot spring in Kunashir Island (Russia), representing a new family in the order Bacteroidales, and proposal of Thalassofilacea fam. nov.</title>
        <authorList>
            <person name="Kochetkova T.V."/>
            <person name="Podosokorskaya O.A."/>
            <person name="Novikov A."/>
            <person name="Elcheninov A.G."/>
            <person name="Toshchakov S.V."/>
            <person name="Kublanov I.V."/>
        </authorList>
    </citation>
    <scope>NUCLEOTIDE SEQUENCE [LARGE SCALE GENOMIC DNA]</scope>
    <source>
        <strain evidence="10 11">38-H</strain>
    </source>
</reference>